<evidence type="ECO:0000256" key="1">
    <source>
        <dbReference type="SAM" id="Phobius"/>
    </source>
</evidence>
<organism evidence="2 3">
    <name type="scientific">Paenarthrobacter aromaticivorans</name>
    <dbReference type="NCBI Taxonomy" id="2849150"/>
    <lineage>
        <taxon>Bacteria</taxon>
        <taxon>Bacillati</taxon>
        <taxon>Actinomycetota</taxon>
        <taxon>Actinomycetes</taxon>
        <taxon>Micrococcales</taxon>
        <taxon>Micrococcaceae</taxon>
        <taxon>Paenarthrobacter</taxon>
    </lineage>
</organism>
<feature type="transmembrane region" description="Helical" evidence="1">
    <location>
        <begin position="12"/>
        <end position="32"/>
    </location>
</feature>
<keyword evidence="1" id="KW-0472">Membrane</keyword>
<evidence type="ECO:0000313" key="2">
    <source>
        <dbReference type="EMBL" id="MBU8868581.1"/>
    </source>
</evidence>
<reference evidence="2 3" key="1">
    <citation type="submission" date="2021-06" db="EMBL/GenBank/DDBJ databases">
        <authorList>
            <person name="Jeong J.W."/>
        </authorList>
    </citation>
    <scope>NUCLEOTIDE SEQUENCE [LARGE SCALE GENOMIC DNA]</scope>
    <source>
        <strain evidence="2 3">MMS21-TAE1-1</strain>
    </source>
</reference>
<dbReference type="Proteomes" id="UP000824166">
    <property type="component" value="Unassembled WGS sequence"/>
</dbReference>
<keyword evidence="1" id="KW-1133">Transmembrane helix</keyword>
<dbReference type="RefSeq" id="WP_216926699.1">
    <property type="nucleotide sequence ID" value="NZ_JAHOPC010000015.1"/>
</dbReference>
<gene>
    <name evidence="2" type="ORF">KSW38_20005</name>
</gene>
<protein>
    <submittedName>
        <fullName evidence="2">Uncharacterized protein</fullName>
    </submittedName>
</protein>
<keyword evidence="1" id="KW-0812">Transmembrane</keyword>
<comment type="caution">
    <text evidence="2">The sequence shown here is derived from an EMBL/GenBank/DDBJ whole genome shotgun (WGS) entry which is preliminary data.</text>
</comment>
<dbReference type="EMBL" id="JAHOPC010000015">
    <property type="protein sequence ID" value="MBU8868581.1"/>
    <property type="molecule type" value="Genomic_DNA"/>
</dbReference>
<keyword evidence="3" id="KW-1185">Reference proteome</keyword>
<sequence length="78" mass="9091">MGVFPTWVTGDPVLWILFSVLGVFLVCFTRTARTLLQILRIELWARFAKRHHKAGSRVQKLIEEASRQDLLSKKRLLK</sequence>
<evidence type="ECO:0000313" key="3">
    <source>
        <dbReference type="Proteomes" id="UP000824166"/>
    </source>
</evidence>
<accession>A0ABS6ICJ9</accession>
<proteinExistence type="predicted"/>
<name>A0ABS6ICJ9_9MICC</name>